<protein>
    <recommendedName>
        <fullName evidence="10">Lysosome-associated membrane glycoprotein 1</fullName>
    </recommendedName>
</protein>
<dbReference type="Proteomes" id="UP000230750">
    <property type="component" value="Unassembled WGS sequence"/>
</dbReference>
<dbReference type="PANTHER" id="PTHR11506">
    <property type="entry name" value="LYSOSOME-ASSOCIATED MEMBRANE GLYCOPROTEIN"/>
    <property type="match status" value="1"/>
</dbReference>
<name>A0A2G8JAW5_STIJA</name>
<evidence type="ECO:0000256" key="2">
    <source>
        <dbReference type="ARBA" id="ARBA00022692"/>
    </source>
</evidence>
<keyword evidence="9" id="KW-1185">Reference proteome</keyword>
<evidence type="ECO:0000256" key="7">
    <source>
        <dbReference type="SAM" id="Phobius"/>
    </source>
</evidence>
<dbReference type="EMBL" id="MRZV01003049">
    <property type="protein sequence ID" value="PIK32885.1"/>
    <property type="molecule type" value="Genomic_DNA"/>
</dbReference>
<keyword evidence="5 7" id="KW-0472">Membrane</keyword>
<accession>A0A2G8JAW5</accession>
<evidence type="ECO:0000256" key="3">
    <source>
        <dbReference type="ARBA" id="ARBA00022729"/>
    </source>
</evidence>
<keyword evidence="3" id="KW-0732">Signal</keyword>
<evidence type="ECO:0000256" key="6">
    <source>
        <dbReference type="ARBA" id="ARBA00023180"/>
    </source>
</evidence>
<proteinExistence type="predicted"/>
<comment type="caution">
    <text evidence="8">The sequence shown here is derived from an EMBL/GenBank/DDBJ whole genome shotgun (WGS) entry which is preliminary data.</text>
</comment>
<keyword evidence="4 7" id="KW-1133">Transmembrane helix</keyword>
<evidence type="ECO:0008006" key="10">
    <source>
        <dbReference type="Google" id="ProtNLM"/>
    </source>
</evidence>
<dbReference type="AlphaFoldDB" id="A0A2G8JAW5"/>
<reference evidence="8 9" key="1">
    <citation type="journal article" date="2017" name="PLoS Biol.">
        <title>The sea cucumber genome provides insights into morphological evolution and visceral regeneration.</title>
        <authorList>
            <person name="Zhang X."/>
            <person name="Sun L."/>
            <person name="Yuan J."/>
            <person name="Sun Y."/>
            <person name="Gao Y."/>
            <person name="Zhang L."/>
            <person name="Li S."/>
            <person name="Dai H."/>
            <person name="Hamel J.F."/>
            <person name="Liu C."/>
            <person name="Yu Y."/>
            <person name="Liu S."/>
            <person name="Lin W."/>
            <person name="Guo K."/>
            <person name="Jin S."/>
            <person name="Xu P."/>
            <person name="Storey K.B."/>
            <person name="Huan P."/>
            <person name="Zhang T."/>
            <person name="Zhou Y."/>
            <person name="Zhang J."/>
            <person name="Lin C."/>
            <person name="Li X."/>
            <person name="Xing L."/>
            <person name="Huo D."/>
            <person name="Sun M."/>
            <person name="Wang L."/>
            <person name="Mercier A."/>
            <person name="Li F."/>
            <person name="Yang H."/>
            <person name="Xiang J."/>
        </authorList>
    </citation>
    <scope>NUCLEOTIDE SEQUENCE [LARGE SCALE GENOMIC DNA]</scope>
    <source>
        <strain evidence="8">Shaxun</strain>
        <tissue evidence="8">Muscle</tissue>
    </source>
</reference>
<dbReference type="InterPro" id="IPR002000">
    <property type="entry name" value="Lysosome-assoc_membr_glycop"/>
</dbReference>
<dbReference type="OrthoDB" id="10535228at2759"/>
<evidence type="ECO:0000256" key="4">
    <source>
        <dbReference type="ARBA" id="ARBA00022989"/>
    </source>
</evidence>
<keyword evidence="6" id="KW-0325">Glycoprotein</keyword>
<dbReference type="PANTHER" id="PTHR11506:SF35">
    <property type="entry name" value="LYSOSOME-ASSOCIATED MEMBRANE GLYCOPROTEIN 5"/>
    <property type="match status" value="1"/>
</dbReference>
<dbReference type="GO" id="GO:0005765">
    <property type="term" value="C:lysosomal membrane"/>
    <property type="evidence" value="ECO:0007669"/>
    <property type="project" value="TreeGrafter"/>
</dbReference>
<dbReference type="GO" id="GO:0031902">
    <property type="term" value="C:late endosome membrane"/>
    <property type="evidence" value="ECO:0007669"/>
    <property type="project" value="TreeGrafter"/>
</dbReference>
<feature type="transmembrane region" description="Helical" evidence="7">
    <location>
        <begin position="164"/>
        <end position="190"/>
    </location>
</feature>
<dbReference type="GO" id="GO:0005886">
    <property type="term" value="C:plasma membrane"/>
    <property type="evidence" value="ECO:0007669"/>
    <property type="project" value="TreeGrafter"/>
</dbReference>
<comment type="subcellular location">
    <subcellularLocation>
        <location evidence="1">Cell membrane</location>
        <topology evidence="1">Single-pass type I membrane protein</topology>
    </subcellularLocation>
</comment>
<sequence>MPAVGVTPSPDIPTWTVKDDKDNICMLMTLDATLTISDEESIPVPQSAKAEPVSGMCGSNAAYFTLIWPEFGYYHHKINILFKVHGSSYKIEEVNGTEISAFGSSSWSSISTSFPSASIGNSMTCHDFEVRLLTLNYYQFQPFAQQSGEEFGKGEECTFGVDGLLIIAAAGVVVFLTVVVMVTVVVVMLVRKKKNTKCLRKYFLEDWMMGFDHNGSVSCTVYWYKRKKRKT</sequence>
<organism evidence="8 9">
    <name type="scientific">Stichopus japonicus</name>
    <name type="common">Sea cucumber</name>
    <dbReference type="NCBI Taxonomy" id="307972"/>
    <lineage>
        <taxon>Eukaryota</taxon>
        <taxon>Metazoa</taxon>
        <taxon>Echinodermata</taxon>
        <taxon>Eleutherozoa</taxon>
        <taxon>Echinozoa</taxon>
        <taxon>Holothuroidea</taxon>
        <taxon>Aspidochirotacea</taxon>
        <taxon>Aspidochirotida</taxon>
        <taxon>Stichopodidae</taxon>
        <taxon>Apostichopus</taxon>
    </lineage>
</organism>
<keyword evidence="2 7" id="KW-0812">Transmembrane</keyword>
<evidence type="ECO:0000256" key="1">
    <source>
        <dbReference type="ARBA" id="ARBA00004251"/>
    </source>
</evidence>
<evidence type="ECO:0000313" key="9">
    <source>
        <dbReference type="Proteomes" id="UP000230750"/>
    </source>
</evidence>
<gene>
    <name evidence="8" type="ORF">BSL78_30303</name>
</gene>
<evidence type="ECO:0000313" key="8">
    <source>
        <dbReference type="EMBL" id="PIK32885.1"/>
    </source>
</evidence>
<evidence type="ECO:0000256" key="5">
    <source>
        <dbReference type="ARBA" id="ARBA00023136"/>
    </source>
</evidence>
<dbReference type="Gene3D" id="2.40.160.110">
    <property type="match status" value="1"/>
</dbReference>
<dbReference type="GO" id="GO:0072594">
    <property type="term" value="P:establishment of protein localization to organelle"/>
    <property type="evidence" value="ECO:0007669"/>
    <property type="project" value="TreeGrafter"/>
</dbReference>